<comment type="caution">
    <text evidence="2">The sequence shown here is derived from an EMBL/GenBank/DDBJ whole genome shotgun (WGS) entry which is preliminary data.</text>
</comment>
<protein>
    <submittedName>
        <fullName evidence="2">Uncharacterized protein</fullName>
    </submittedName>
</protein>
<name>A0A7W7S4N2_9ACTN</name>
<dbReference type="AlphaFoldDB" id="A0A7W7S4N2"/>
<evidence type="ECO:0000313" key="2">
    <source>
        <dbReference type="EMBL" id="MBB4943607.1"/>
    </source>
</evidence>
<evidence type="ECO:0000256" key="1">
    <source>
        <dbReference type="SAM" id="MobiDB-lite"/>
    </source>
</evidence>
<organism evidence="2 3">
    <name type="scientific">Streptosporangium album</name>
    <dbReference type="NCBI Taxonomy" id="47479"/>
    <lineage>
        <taxon>Bacteria</taxon>
        <taxon>Bacillati</taxon>
        <taxon>Actinomycetota</taxon>
        <taxon>Actinomycetes</taxon>
        <taxon>Streptosporangiales</taxon>
        <taxon>Streptosporangiaceae</taxon>
        <taxon>Streptosporangium</taxon>
    </lineage>
</organism>
<dbReference type="Proteomes" id="UP000534286">
    <property type="component" value="Unassembled WGS sequence"/>
</dbReference>
<reference evidence="2 3" key="1">
    <citation type="submission" date="2020-08" db="EMBL/GenBank/DDBJ databases">
        <title>Sequencing the genomes of 1000 actinobacteria strains.</title>
        <authorList>
            <person name="Klenk H.-P."/>
        </authorList>
    </citation>
    <scope>NUCLEOTIDE SEQUENCE [LARGE SCALE GENOMIC DNA]</scope>
    <source>
        <strain evidence="2 3">DSM 43023</strain>
    </source>
</reference>
<keyword evidence="3" id="KW-1185">Reference proteome</keyword>
<accession>A0A7W7S4N2</accession>
<dbReference type="EMBL" id="JACHJU010000005">
    <property type="protein sequence ID" value="MBB4943607.1"/>
    <property type="molecule type" value="Genomic_DNA"/>
</dbReference>
<proteinExistence type="predicted"/>
<evidence type="ECO:0000313" key="3">
    <source>
        <dbReference type="Proteomes" id="UP000534286"/>
    </source>
</evidence>
<sequence>MPELGSGWIDGDTGARVQVGQAMQGGDLLVGQRRSHLEEPAADAAGASGDERLHHRLERFCRSHWTSIRGLQGCAPQDAAAAARKAPEPAGSPSFSGCQV</sequence>
<feature type="region of interest" description="Disordered" evidence="1">
    <location>
        <begin position="76"/>
        <end position="100"/>
    </location>
</feature>
<dbReference type="RefSeq" id="WP_184759384.1">
    <property type="nucleotide sequence ID" value="NZ_BAABEK010000161.1"/>
</dbReference>
<gene>
    <name evidence="2" type="ORF">FHR32_008007</name>
</gene>